<dbReference type="SUPFAM" id="SSF50341">
    <property type="entry name" value="CheW-like"/>
    <property type="match status" value="1"/>
</dbReference>
<feature type="domain" description="Histidine kinase" evidence="12">
    <location>
        <begin position="376"/>
        <end position="634"/>
    </location>
</feature>
<reference evidence="15 16" key="1">
    <citation type="submission" date="2019-02" db="EMBL/GenBank/DDBJ databases">
        <title>Deep-cultivation of Planctomycetes and their phenomic and genomic characterization uncovers novel biology.</title>
        <authorList>
            <person name="Wiegand S."/>
            <person name="Jogler M."/>
            <person name="Boedeker C."/>
            <person name="Pinto D."/>
            <person name="Vollmers J."/>
            <person name="Rivas-Marin E."/>
            <person name="Kohn T."/>
            <person name="Peeters S.H."/>
            <person name="Heuer A."/>
            <person name="Rast P."/>
            <person name="Oberbeckmann S."/>
            <person name="Bunk B."/>
            <person name="Jeske O."/>
            <person name="Meyerdierks A."/>
            <person name="Storesund J.E."/>
            <person name="Kallscheuer N."/>
            <person name="Luecker S."/>
            <person name="Lage O.M."/>
            <person name="Pohl T."/>
            <person name="Merkel B.J."/>
            <person name="Hornburger P."/>
            <person name="Mueller R.-W."/>
            <person name="Bruemmer F."/>
            <person name="Labrenz M."/>
            <person name="Spormann A.M."/>
            <person name="Op den Camp H."/>
            <person name="Overmann J."/>
            <person name="Amann R."/>
            <person name="Jetten M.S.M."/>
            <person name="Mascher T."/>
            <person name="Medema M.H."/>
            <person name="Devos D.P."/>
            <person name="Kaster A.-K."/>
            <person name="Ovreas L."/>
            <person name="Rohde M."/>
            <person name="Galperin M.Y."/>
            <person name="Jogler C."/>
        </authorList>
    </citation>
    <scope>NUCLEOTIDE SEQUENCE [LARGE SCALE GENOMIC DNA]</scope>
    <source>
        <strain evidence="15 16">K23_9</strain>
    </source>
</reference>
<dbReference type="PANTHER" id="PTHR43395">
    <property type="entry name" value="SENSOR HISTIDINE KINASE CHEA"/>
    <property type="match status" value="1"/>
</dbReference>
<dbReference type="InterPro" id="IPR001789">
    <property type="entry name" value="Sig_transdc_resp-reg_receiver"/>
</dbReference>
<dbReference type="InterPro" id="IPR051315">
    <property type="entry name" value="Bact_Chemotaxis_CheA"/>
</dbReference>
<dbReference type="InterPro" id="IPR036890">
    <property type="entry name" value="HATPase_C_sf"/>
</dbReference>
<dbReference type="CDD" id="cd00156">
    <property type="entry name" value="REC"/>
    <property type="match status" value="1"/>
</dbReference>
<keyword evidence="16" id="KW-1185">Reference proteome</keyword>
<evidence type="ECO:0000256" key="11">
    <source>
        <dbReference type="PROSITE-ProRule" id="PRU00169"/>
    </source>
</evidence>
<dbReference type="Proteomes" id="UP000319817">
    <property type="component" value="Chromosome"/>
</dbReference>
<gene>
    <name evidence="15" type="primary">cheA</name>
    <name evidence="15" type="ORF">K239x_00960</name>
</gene>
<evidence type="ECO:0000256" key="1">
    <source>
        <dbReference type="ARBA" id="ARBA00000085"/>
    </source>
</evidence>
<dbReference type="Gene3D" id="1.20.120.160">
    <property type="entry name" value="HPT domain"/>
    <property type="match status" value="1"/>
</dbReference>
<evidence type="ECO:0000313" key="16">
    <source>
        <dbReference type="Proteomes" id="UP000319817"/>
    </source>
</evidence>
<keyword evidence="5 11" id="KW-0597">Phosphoprotein</keyword>
<dbReference type="EMBL" id="CP036526">
    <property type="protein sequence ID" value="QDT08164.1"/>
    <property type="molecule type" value="Genomic_DNA"/>
</dbReference>
<feature type="domain" description="HPt" evidence="14">
    <location>
        <begin position="199"/>
        <end position="300"/>
    </location>
</feature>
<proteinExistence type="predicted"/>
<dbReference type="Pfam" id="PF02518">
    <property type="entry name" value="HATPase_c"/>
    <property type="match status" value="1"/>
</dbReference>
<evidence type="ECO:0000259" key="13">
    <source>
        <dbReference type="PROSITE" id="PS50110"/>
    </source>
</evidence>
<evidence type="ECO:0000256" key="3">
    <source>
        <dbReference type="ARBA" id="ARBA00021495"/>
    </source>
</evidence>
<dbReference type="Gene3D" id="3.40.50.2300">
    <property type="match status" value="1"/>
</dbReference>
<protein>
    <recommendedName>
        <fullName evidence="3">Chemotaxis protein CheA</fullName>
        <ecNumber evidence="2">2.7.13.3</ecNumber>
    </recommendedName>
</protein>
<keyword evidence="4" id="KW-0145">Chemotaxis</keyword>
<feature type="modified residue" description="Phosphohistidine" evidence="10">
    <location>
        <position position="246"/>
    </location>
</feature>
<dbReference type="Gene3D" id="2.30.30.40">
    <property type="entry name" value="SH3 Domains"/>
    <property type="match status" value="1"/>
</dbReference>
<evidence type="ECO:0000256" key="5">
    <source>
        <dbReference type="ARBA" id="ARBA00022553"/>
    </source>
</evidence>
<dbReference type="SUPFAM" id="SSF55874">
    <property type="entry name" value="ATPase domain of HSP90 chaperone/DNA topoisomerase II/histidine kinase"/>
    <property type="match status" value="1"/>
</dbReference>
<dbReference type="EC" id="2.7.13.3" evidence="2"/>
<evidence type="ECO:0000256" key="6">
    <source>
        <dbReference type="ARBA" id="ARBA00022679"/>
    </source>
</evidence>
<dbReference type="InterPro" id="IPR004358">
    <property type="entry name" value="Sig_transdc_His_kin-like_C"/>
</dbReference>
<dbReference type="PROSITE" id="PS50109">
    <property type="entry name" value="HIS_KIN"/>
    <property type="match status" value="1"/>
</dbReference>
<dbReference type="SMART" id="SM00073">
    <property type="entry name" value="HPT"/>
    <property type="match status" value="1"/>
</dbReference>
<dbReference type="GO" id="GO:0006935">
    <property type="term" value="P:chemotaxis"/>
    <property type="evidence" value="ECO:0007669"/>
    <property type="project" value="UniProtKB-KW"/>
</dbReference>
<dbReference type="SMART" id="SM01231">
    <property type="entry name" value="H-kinase_dim"/>
    <property type="match status" value="1"/>
</dbReference>
<dbReference type="Pfam" id="PF00072">
    <property type="entry name" value="Response_reg"/>
    <property type="match status" value="1"/>
</dbReference>
<evidence type="ECO:0000313" key="15">
    <source>
        <dbReference type="EMBL" id="QDT08164.1"/>
    </source>
</evidence>
<evidence type="ECO:0000259" key="12">
    <source>
        <dbReference type="PROSITE" id="PS50109"/>
    </source>
</evidence>
<sequence length="917" mass="99640">MPSESNSQIPSIAENRELLEEIRFATEESPQSDLHRLTNLLAQVIDTVQGDSSQGPLDSDVVELINDGVREIRLVAESEQPTSIDLAALLQEATGRWGESLGMSCVADEDFAFDGPSLENSDAWSDGFEFASQDEELADEESEDESYQAPTAEEIASLLNAMGETSTPIDQSTITVAPASEPAVVDDTPSTELSVQISLESLDAELKEAFLEDASSCMASMEDALLRLENDPSDADSLNQIGRELHTLKGASASVGLSDLAGQLHLLEDRLADQSSAGDASFINALLQCVDSIRRQISSDDTPSEIVAPQPNPTQFQAATSQPAAIVSTPSFTPDVSNDDDSIRVKSSQVNRLMDTLSEMVMLRNRRKTEVSELQEVYHELIGSVSKMRLLSHDGNEQSDASSLQLSEVANDVFAVAQSVRDGLRPVAEGNAALSQLIGQLRQELVELRTTPISGLFRRLQRVVRDTANVESKQVRLQLVGEDSGIERSLQQRLYEPMLHIVRNAVCHGIESASQRERSGKEAVGTITVEAKAGPDVFVIEIRDDGGGLDYEAIRRRGISSGLLANDQSVSQSELSQLIFQPGFSTRESTNQAAGRGVGMDVVASTLKRMRGWLDVDSDPGKGTRIRLSFPIPSVIQHAMVFRSAGRLFALPMQSVQCVNPELGGATTLRFSEVFGETKDFAAQDEQRIVLTDTASRTDGHGRVTLLVDEVLGAEEVVVRPLPSLLRNHPYCNGATLSGTGELVLLLDARRVVDSQASRINQATAQPTASAQHQTNKQRPRVLVADDSVTARKRVVESLSRYPVEIIEASDGRQALEIFRHETIDAVFSDMEMPHVTGMDLLSAIKSDDRAARPPVVIISSRNEIEFTTRAKELGATDYLIKPLADESLDLALTKMPNLSHFLDSHLSDLPPCGAIQ</sequence>
<dbReference type="InterPro" id="IPR002545">
    <property type="entry name" value="CheW-lke_dom"/>
</dbReference>
<evidence type="ECO:0000256" key="4">
    <source>
        <dbReference type="ARBA" id="ARBA00022500"/>
    </source>
</evidence>
<keyword evidence="8" id="KW-0418">Kinase</keyword>
<evidence type="ECO:0000256" key="8">
    <source>
        <dbReference type="ARBA" id="ARBA00022777"/>
    </source>
</evidence>
<dbReference type="GO" id="GO:0005737">
    <property type="term" value="C:cytoplasm"/>
    <property type="evidence" value="ECO:0007669"/>
    <property type="project" value="InterPro"/>
</dbReference>
<dbReference type="SUPFAM" id="SSF47226">
    <property type="entry name" value="Histidine-containing phosphotransfer domain, HPT domain"/>
    <property type="match status" value="1"/>
</dbReference>
<evidence type="ECO:0000256" key="2">
    <source>
        <dbReference type="ARBA" id="ARBA00012438"/>
    </source>
</evidence>
<dbReference type="InterPro" id="IPR008207">
    <property type="entry name" value="Sig_transdc_His_kin_Hpt_dom"/>
</dbReference>
<accession>A0A517NM01</accession>
<dbReference type="AlphaFoldDB" id="A0A517NM01"/>
<dbReference type="SMART" id="SM00387">
    <property type="entry name" value="HATPase_c"/>
    <property type="match status" value="1"/>
</dbReference>
<evidence type="ECO:0000256" key="9">
    <source>
        <dbReference type="ARBA" id="ARBA00035100"/>
    </source>
</evidence>
<dbReference type="InterPro" id="IPR005467">
    <property type="entry name" value="His_kinase_dom"/>
</dbReference>
<dbReference type="Gene3D" id="3.30.565.10">
    <property type="entry name" value="Histidine kinase-like ATPase, C-terminal domain"/>
    <property type="match status" value="1"/>
</dbReference>
<dbReference type="SMART" id="SM00260">
    <property type="entry name" value="CheW"/>
    <property type="match status" value="1"/>
</dbReference>
<organism evidence="15 16">
    <name type="scientific">Stieleria marina</name>
    <dbReference type="NCBI Taxonomy" id="1930275"/>
    <lineage>
        <taxon>Bacteria</taxon>
        <taxon>Pseudomonadati</taxon>
        <taxon>Planctomycetota</taxon>
        <taxon>Planctomycetia</taxon>
        <taxon>Pirellulales</taxon>
        <taxon>Pirellulaceae</taxon>
        <taxon>Stieleria</taxon>
    </lineage>
</organism>
<dbReference type="InterPro" id="IPR004105">
    <property type="entry name" value="CheA-like_dim"/>
</dbReference>
<comment type="catalytic activity">
    <reaction evidence="1">
        <text>ATP + protein L-histidine = ADP + protein N-phospho-L-histidine.</text>
        <dbReference type="EC" id="2.7.13.3"/>
    </reaction>
</comment>
<dbReference type="Pfam" id="PF01584">
    <property type="entry name" value="CheW"/>
    <property type="match status" value="1"/>
</dbReference>
<dbReference type="InterPro" id="IPR011006">
    <property type="entry name" value="CheY-like_superfamily"/>
</dbReference>
<feature type="domain" description="Response regulatory" evidence="13">
    <location>
        <begin position="781"/>
        <end position="897"/>
    </location>
</feature>
<evidence type="ECO:0000259" key="14">
    <source>
        <dbReference type="PROSITE" id="PS50894"/>
    </source>
</evidence>
<dbReference type="PROSITE" id="PS50894">
    <property type="entry name" value="HPT"/>
    <property type="match status" value="1"/>
</dbReference>
<dbReference type="SUPFAM" id="SSF52172">
    <property type="entry name" value="CheY-like"/>
    <property type="match status" value="1"/>
</dbReference>
<keyword evidence="6 15" id="KW-0808">Transferase</keyword>
<dbReference type="FunFam" id="3.30.565.10:FF:000016">
    <property type="entry name" value="Chemotaxis protein CheA, putative"/>
    <property type="match status" value="1"/>
</dbReference>
<dbReference type="PRINTS" id="PR00344">
    <property type="entry name" value="BCTRLSENSOR"/>
</dbReference>
<keyword evidence="7" id="KW-0547">Nucleotide-binding</keyword>
<dbReference type="SMART" id="SM00448">
    <property type="entry name" value="REC"/>
    <property type="match status" value="1"/>
</dbReference>
<dbReference type="RefSeq" id="WP_145415755.1">
    <property type="nucleotide sequence ID" value="NZ_CP036526.1"/>
</dbReference>
<dbReference type="Pfam" id="PF01627">
    <property type="entry name" value="Hpt"/>
    <property type="match status" value="1"/>
</dbReference>
<name>A0A517NM01_9BACT</name>
<dbReference type="PANTHER" id="PTHR43395:SF10">
    <property type="entry name" value="CHEMOTAXIS PROTEIN CHEA"/>
    <property type="match status" value="1"/>
</dbReference>
<dbReference type="InterPro" id="IPR036641">
    <property type="entry name" value="HPT_dom_sf"/>
</dbReference>
<dbReference type="InterPro" id="IPR036061">
    <property type="entry name" value="CheW-like_dom_sf"/>
</dbReference>
<evidence type="ECO:0000256" key="10">
    <source>
        <dbReference type="PROSITE-ProRule" id="PRU00110"/>
    </source>
</evidence>
<evidence type="ECO:0000256" key="7">
    <source>
        <dbReference type="ARBA" id="ARBA00022741"/>
    </source>
</evidence>
<dbReference type="CDD" id="cd00088">
    <property type="entry name" value="HPT"/>
    <property type="match status" value="1"/>
</dbReference>
<dbReference type="OrthoDB" id="9803176at2"/>
<dbReference type="PROSITE" id="PS50110">
    <property type="entry name" value="RESPONSE_REGULATORY"/>
    <property type="match status" value="1"/>
</dbReference>
<dbReference type="GO" id="GO:0000155">
    <property type="term" value="F:phosphorelay sensor kinase activity"/>
    <property type="evidence" value="ECO:0007669"/>
    <property type="project" value="InterPro"/>
</dbReference>
<feature type="modified residue" description="4-aspartylphosphate" evidence="11">
    <location>
        <position position="830"/>
    </location>
</feature>
<comment type="function">
    <text evidence="9">Involved in the transmission of sensory signals from the chemoreceptors to the flagellar motors. CheA is autophosphorylated; it can transfer its phosphate group to either CheB or CheY.</text>
</comment>
<dbReference type="InterPro" id="IPR003594">
    <property type="entry name" value="HATPase_dom"/>
</dbReference>